<evidence type="ECO:0000313" key="1">
    <source>
        <dbReference type="EMBL" id="REK84667.1"/>
    </source>
</evidence>
<sequence>MAQDDSRIRRWWVHWPVIGVRVRREERYARAASRRPALRAVLEDVLLPYSWPELGSCGC</sequence>
<name>A0A371PQA3_STRIH</name>
<proteinExistence type="predicted"/>
<dbReference type="Proteomes" id="UP000262477">
    <property type="component" value="Unassembled WGS sequence"/>
</dbReference>
<accession>A0A371PQA3</accession>
<comment type="caution">
    <text evidence="1">The sequence shown here is derived from an EMBL/GenBank/DDBJ whole genome shotgun (WGS) entry which is preliminary data.</text>
</comment>
<keyword evidence="2" id="KW-1185">Reference proteome</keyword>
<dbReference type="RefSeq" id="WP_128512388.1">
    <property type="nucleotide sequence ID" value="NZ_QUAC01000479.1"/>
</dbReference>
<dbReference type="AlphaFoldDB" id="A0A371PQA3"/>
<dbReference type="EMBL" id="QUAC01000479">
    <property type="protein sequence ID" value="REK84667.1"/>
    <property type="molecule type" value="Genomic_DNA"/>
</dbReference>
<reference evidence="1 2" key="1">
    <citation type="submission" date="2018-08" db="EMBL/GenBank/DDBJ databases">
        <title>Streptomyces NEAU-D10 sp. nov., a novel Actinomycete isolated from soil.</title>
        <authorList>
            <person name="Jin L."/>
        </authorList>
    </citation>
    <scope>NUCLEOTIDE SEQUENCE [LARGE SCALE GENOMIC DNA]</scope>
    <source>
        <strain evidence="1 2">NEAU-D10</strain>
    </source>
</reference>
<evidence type="ECO:0000313" key="2">
    <source>
        <dbReference type="Proteomes" id="UP000262477"/>
    </source>
</evidence>
<organism evidence="1 2">
    <name type="scientific">Streptomyces inhibens</name>
    <dbReference type="NCBI Taxonomy" id="2293571"/>
    <lineage>
        <taxon>Bacteria</taxon>
        <taxon>Bacillati</taxon>
        <taxon>Actinomycetota</taxon>
        <taxon>Actinomycetes</taxon>
        <taxon>Kitasatosporales</taxon>
        <taxon>Streptomycetaceae</taxon>
        <taxon>Streptomyces</taxon>
    </lineage>
</organism>
<gene>
    <name evidence="1" type="ORF">DY245_42180</name>
</gene>
<protein>
    <submittedName>
        <fullName evidence="1">Uncharacterized protein</fullName>
    </submittedName>
</protein>